<dbReference type="Gene3D" id="1.10.10.2520">
    <property type="entry name" value="Cell wall hydrolase SleB, domain 1"/>
    <property type="match status" value="1"/>
</dbReference>
<name>A0A952FLL3_9PROT</name>
<protein>
    <submittedName>
        <fullName evidence="2">Cell wall hydrolase</fullName>
    </submittedName>
</protein>
<feature type="domain" description="Cell wall hydrolase SleB" evidence="1">
    <location>
        <begin position="409"/>
        <end position="538"/>
    </location>
</feature>
<dbReference type="GO" id="GO:0016787">
    <property type="term" value="F:hydrolase activity"/>
    <property type="evidence" value="ECO:0007669"/>
    <property type="project" value="UniProtKB-KW"/>
</dbReference>
<dbReference type="Pfam" id="PF07486">
    <property type="entry name" value="Hydrolase_2"/>
    <property type="match status" value="1"/>
</dbReference>
<dbReference type="InterPro" id="IPR042047">
    <property type="entry name" value="SleB_dom1"/>
</dbReference>
<gene>
    <name evidence="2" type="ORF">JF625_17295</name>
</gene>
<dbReference type="AlphaFoldDB" id="A0A952FLL3"/>
<comment type="caution">
    <text evidence="2">The sequence shown here is derived from an EMBL/GenBank/DDBJ whole genome shotgun (WGS) entry which is preliminary data.</text>
</comment>
<dbReference type="EMBL" id="JAEKLZ010000240">
    <property type="protein sequence ID" value="MBW8726887.1"/>
    <property type="molecule type" value="Genomic_DNA"/>
</dbReference>
<dbReference type="Proteomes" id="UP000700706">
    <property type="component" value="Unassembled WGS sequence"/>
</dbReference>
<sequence length="544" mass="55260">MTSKGLLLLSIALVGAAALGGAIAIDSARPTSPPVVAVDLAGITVEPARVLDPADTARPQPAVVTARRLAAVPPAPAPTPSAGPLQIFFGSAFAAVPRLAEQPEPPLDPWAGALQEVTRPAPEPQEAAPVLVPVSLPGPDGEAAPRLDLPARLADPLPPPAGLPVAVPPVQATTEPPLAPAEGRAETAPVAPVAAPPAQSGTATLIDVAPNDTKPVVVASLGPTAGLLADTAPASSSSIAPVAAVLPATADPMPAQPALATPSGAGAVVAADTMPAIVQPSAPGAAPVWARPGSSLLRVDRPAPEVTERLDVALARAVSLVEPAGAAWLRSAEADGAGRRLTGCGPGDLACTVFVSAGGIAVDQPSPLLRRIGAAPMSIGGVPLPADPTKAERALRCLAFTAYTEAGNQGTRGMAAVVWVIMNRIAVDNDFGDTPCEVLADPGQFEPLQRPRFRAFAKAVRGGAMPQFPAPLNAQDEILQRTARLVVWQMLDGYFADDPTDGAQYFLAPAAMRALGRGMPAWTNRFRRSASIGDHVFYRPKTGG</sequence>
<dbReference type="InterPro" id="IPR011105">
    <property type="entry name" value="Cell_wall_hydrolase_SleB"/>
</dbReference>
<keyword evidence="2" id="KW-0378">Hydrolase</keyword>
<organism evidence="2 3">
    <name type="scientific">Inquilinus limosus</name>
    <dbReference type="NCBI Taxonomy" id="171674"/>
    <lineage>
        <taxon>Bacteria</taxon>
        <taxon>Pseudomonadati</taxon>
        <taxon>Pseudomonadota</taxon>
        <taxon>Alphaproteobacteria</taxon>
        <taxon>Rhodospirillales</taxon>
        <taxon>Rhodospirillaceae</taxon>
        <taxon>Inquilinus</taxon>
    </lineage>
</organism>
<accession>A0A952FLL3</accession>
<proteinExistence type="predicted"/>
<reference evidence="2" key="1">
    <citation type="submission" date="2020-06" db="EMBL/GenBank/DDBJ databases">
        <title>Stable isotope informed genome-resolved metagenomics uncovers potential trophic interactions in rhizosphere soil.</title>
        <authorList>
            <person name="Starr E.P."/>
            <person name="Shi S."/>
            <person name="Blazewicz S.J."/>
            <person name="Koch B.J."/>
            <person name="Probst A.J."/>
            <person name="Hungate B.A."/>
            <person name="Pett-Ridge J."/>
            <person name="Firestone M.K."/>
            <person name="Banfield J.F."/>
        </authorList>
    </citation>
    <scope>NUCLEOTIDE SEQUENCE</scope>
    <source>
        <strain evidence="2">YM_69_17</strain>
    </source>
</reference>
<evidence type="ECO:0000259" key="1">
    <source>
        <dbReference type="Pfam" id="PF07486"/>
    </source>
</evidence>
<evidence type="ECO:0000313" key="2">
    <source>
        <dbReference type="EMBL" id="MBW8726887.1"/>
    </source>
</evidence>
<evidence type="ECO:0000313" key="3">
    <source>
        <dbReference type="Proteomes" id="UP000700706"/>
    </source>
</evidence>